<dbReference type="InterPro" id="IPR051788">
    <property type="entry name" value="MFS_Transporter"/>
</dbReference>
<sequence>MNTSAPTAAERRLRTATWAVLGVFAAAGFGMATWFSRIPAVRDGLGYSESQMGLLLLTASVGSIIALPVSGMITSRIGAGRAVLFFTAVSAVGYTVACLGVGAEEHLWVRAGMFVAGIGVGVWDAAMNLEGAAVEQRLGRAIMPRFHAAFSVGTVVGAALGAGIIRLGVDLLWHLAGVVVLYTVVVALCVRAFQPAHDAGPQTSMAGAQDTIADPAAAVEPSHGHSLKDTLATWREPRTLLVGLIVMGAALTEGAANDWVGLAVVDGFDAPEELGATALAIFLGAMTITRLAGTRLIDRLGRVWVLRASGASAIAGVLLFGLVPSLPLALVGVALWGVGAALGFPLGMSAASDEPARAALRVSVVATIGYSAFFVGPALIGFLADVTGYRLALLVLAAPLVLALFVAGAARPPQEPARDETA</sequence>
<comment type="subcellular location">
    <subcellularLocation>
        <location evidence="1">Cell membrane</location>
        <topology evidence="1">Multi-pass membrane protein</topology>
    </subcellularLocation>
</comment>
<protein>
    <submittedName>
        <fullName evidence="7">MFS family permease</fullName>
    </submittedName>
</protein>
<keyword evidence="4 5" id="KW-0472">Membrane</keyword>
<keyword evidence="8" id="KW-1185">Reference proteome</keyword>
<dbReference type="CDD" id="cd17393">
    <property type="entry name" value="MFS_MosC_like"/>
    <property type="match status" value="1"/>
</dbReference>
<reference evidence="7 8" key="1">
    <citation type="submission" date="2020-05" db="EMBL/GenBank/DDBJ databases">
        <title>Genomic Encyclopedia of Type Strains, Phase III (KMG-III): the genomes of soil and plant-associated and newly described type strains.</title>
        <authorList>
            <person name="Whitman W."/>
        </authorList>
    </citation>
    <scope>NUCLEOTIDE SEQUENCE [LARGE SCALE GENOMIC DNA]</scope>
    <source>
        <strain evidence="7 8">KCTC 19046</strain>
    </source>
</reference>
<feature type="domain" description="Major facilitator superfamily (MFS) profile" evidence="6">
    <location>
        <begin position="16"/>
        <end position="415"/>
    </location>
</feature>
<evidence type="ECO:0000256" key="1">
    <source>
        <dbReference type="ARBA" id="ARBA00004651"/>
    </source>
</evidence>
<organism evidence="7 8">
    <name type="scientific">Isoptericola halotolerans</name>
    <dbReference type="NCBI Taxonomy" id="300560"/>
    <lineage>
        <taxon>Bacteria</taxon>
        <taxon>Bacillati</taxon>
        <taxon>Actinomycetota</taxon>
        <taxon>Actinomycetes</taxon>
        <taxon>Micrococcales</taxon>
        <taxon>Promicromonosporaceae</taxon>
        <taxon>Isoptericola</taxon>
    </lineage>
</organism>
<feature type="transmembrane region" description="Helical" evidence="5">
    <location>
        <begin position="146"/>
        <end position="165"/>
    </location>
</feature>
<evidence type="ECO:0000256" key="3">
    <source>
        <dbReference type="ARBA" id="ARBA00022989"/>
    </source>
</evidence>
<accession>A0ABX2A377</accession>
<dbReference type="PROSITE" id="PS50850">
    <property type="entry name" value="MFS"/>
    <property type="match status" value="1"/>
</dbReference>
<feature type="transmembrane region" description="Helical" evidence="5">
    <location>
        <begin position="358"/>
        <end position="383"/>
    </location>
</feature>
<dbReference type="SUPFAM" id="SSF103473">
    <property type="entry name" value="MFS general substrate transporter"/>
    <property type="match status" value="1"/>
</dbReference>
<evidence type="ECO:0000313" key="7">
    <source>
        <dbReference type="EMBL" id="NOV96197.1"/>
    </source>
</evidence>
<feature type="transmembrane region" description="Helical" evidence="5">
    <location>
        <begin position="328"/>
        <end position="346"/>
    </location>
</feature>
<dbReference type="Pfam" id="PF07690">
    <property type="entry name" value="MFS_1"/>
    <property type="match status" value="1"/>
</dbReference>
<dbReference type="RefSeq" id="WP_171782421.1">
    <property type="nucleotide sequence ID" value="NZ_BAAAML010000002.1"/>
</dbReference>
<feature type="transmembrane region" description="Helical" evidence="5">
    <location>
        <begin position="274"/>
        <end position="292"/>
    </location>
</feature>
<keyword evidence="3 5" id="KW-1133">Transmembrane helix</keyword>
<comment type="caution">
    <text evidence="7">The sequence shown here is derived from an EMBL/GenBank/DDBJ whole genome shotgun (WGS) entry which is preliminary data.</text>
</comment>
<dbReference type="PANTHER" id="PTHR23514:SF13">
    <property type="entry name" value="INNER MEMBRANE PROTEIN YBJJ"/>
    <property type="match status" value="1"/>
</dbReference>
<proteinExistence type="predicted"/>
<feature type="transmembrane region" description="Helical" evidence="5">
    <location>
        <begin position="55"/>
        <end position="75"/>
    </location>
</feature>
<gene>
    <name evidence="7" type="ORF">HDG69_000750</name>
</gene>
<feature type="transmembrane region" description="Helical" evidence="5">
    <location>
        <begin position="108"/>
        <end position="126"/>
    </location>
</feature>
<dbReference type="InterPro" id="IPR011701">
    <property type="entry name" value="MFS"/>
</dbReference>
<evidence type="ECO:0000259" key="6">
    <source>
        <dbReference type="PROSITE" id="PS50850"/>
    </source>
</evidence>
<feature type="transmembrane region" description="Helical" evidence="5">
    <location>
        <begin position="304"/>
        <end position="322"/>
    </location>
</feature>
<dbReference type="EMBL" id="JABEZU010000001">
    <property type="protein sequence ID" value="NOV96197.1"/>
    <property type="molecule type" value="Genomic_DNA"/>
</dbReference>
<feature type="transmembrane region" description="Helical" evidence="5">
    <location>
        <begin position="171"/>
        <end position="193"/>
    </location>
</feature>
<evidence type="ECO:0000256" key="4">
    <source>
        <dbReference type="ARBA" id="ARBA00023136"/>
    </source>
</evidence>
<feature type="transmembrane region" description="Helical" evidence="5">
    <location>
        <begin position="16"/>
        <end position="35"/>
    </location>
</feature>
<feature type="transmembrane region" description="Helical" evidence="5">
    <location>
        <begin position="82"/>
        <end position="102"/>
    </location>
</feature>
<evidence type="ECO:0000313" key="8">
    <source>
        <dbReference type="Proteomes" id="UP000757540"/>
    </source>
</evidence>
<keyword evidence="2 5" id="KW-0812">Transmembrane</keyword>
<dbReference type="PANTHER" id="PTHR23514">
    <property type="entry name" value="BYPASS OF STOP CODON PROTEIN 6"/>
    <property type="match status" value="1"/>
</dbReference>
<dbReference type="InterPro" id="IPR036259">
    <property type="entry name" value="MFS_trans_sf"/>
</dbReference>
<dbReference type="Proteomes" id="UP000757540">
    <property type="component" value="Unassembled WGS sequence"/>
</dbReference>
<feature type="transmembrane region" description="Helical" evidence="5">
    <location>
        <begin position="240"/>
        <end position="262"/>
    </location>
</feature>
<feature type="transmembrane region" description="Helical" evidence="5">
    <location>
        <begin position="389"/>
        <end position="410"/>
    </location>
</feature>
<evidence type="ECO:0000256" key="5">
    <source>
        <dbReference type="SAM" id="Phobius"/>
    </source>
</evidence>
<dbReference type="InterPro" id="IPR020846">
    <property type="entry name" value="MFS_dom"/>
</dbReference>
<dbReference type="Gene3D" id="1.20.1250.20">
    <property type="entry name" value="MFS general substrate transporter like domains"/>
    <property type="match status" value="2"/>
</dbReference>
<name>A0ABX2A377_9MICO</name>
<evidence type="ECO:0000256" key="2">
    <source>
        <dbReference type="ARBA" id="ARBA00022692"/>
    </source>
</evidence>